<dbReference type="InterPro" id="IPR036909">
    <property type="entry name" value="Cyt_c-like_dom_sf"/>
</dbReference>
<dbReference type="Proteomes" id="UP000315914">
    <property type="component" value="Unassembled WGS sequence"/>
</dbReference>
<gene>
    <name evidence="7" type="ORF">FBZ95_106294</name>
</gene>
<proteinExistence type="predicted"/>
<keyword evidence="5" id="KW-0732">Signal</keyword>
<keyword evidence="2 4" id="KW-0479">Metal-binding</keyword>
<dbReference type="STRING" id="1399419.A5906_34065"/>
<keyword evidence="1 4" id="KW-0349">Heme</keyword>
<sequence>MPQHLRRIYLLLAVTSGLGVSSTLAADADHGADLAKRWCASCHVVSNGQATASADVPSFASVARRPDFSSEKLAFFLLDPHPKMPNFPLSRTEAGDIAAYIGSLRP</sequence>
<feature type="domain" description="Cytochrome c" evidence="6">
    <location>
        <begin position="26"/>
        <end position="105"/>
    </location>
</feature>
<organism evidence="7 8">
    <name type="scientific">Bradyrhizobium sacchari</name>
    <dbReference type="NCBI Taxonomy" id="1399419"/>
    <lineage>
        <taxon>Bacteria</taxon>
        <taxon>Pseudomonadati</taxon>
        <taxon>Pseudomonadota</taxon>
        <taxon>Alphaproteobacteria</taxon>
        <taxon>Hyphomicrobiales</taxon>
        <taxon>Nitrobacteraceae</taxon>
        <taxon>Bradyrhizobium</taxon>
    </lineage>
</organism>
<accession>A0A560JPS5</accession>
<dbReference type="EMBL" id="VITW01000006">
    <property type="protein sequence ID" value="TWB72579.1"/>
    <property type="molecule type" value="Genomic_DNA"/>
</dbReference>
<dbReference type="PROSITE" id="PS51007">
    <property type="entry name" value="CYTC"/>
    <property type="match status" value="1"/>
</dbReference>
<evidence type="ECO:0000313" key="7">
    <source>
        <dbReference type="EMBL" id="TWB72579.1"/>
    </source>
</evidence>
<dbReference type="GO" id="GO:0020037">
    <property type="term" value="F:heme binding"/>
    <property type="evidence" value="ECO:0007669"/>
    <property type="project" value="InterPro"/>
</dbReference>
<evidence type="ECO:0000256" key="2">
    <source>
        <dbReference type="ARBA" id="ARBA00022723"/>
    </source>
</evidence>
<protein>
    <submittedName>
        <fullName evidence="7">Cbb3-type cytochrome c oxidase subunit III</fullName>
    </submittedName>
</protein>
<comment type="caution">
    <text evidence="7">The sequence shown here is derived from an EMBL/GenBank/DDBJ whole genome shotgun (WGS) entry which is preliminary data.</text>
</comment>
<dbReference type="InterPro" id="IPR009056">
    <property type="entry name" value="Cyt_c-like_dom"/>
</dbReference>
<dbReference type="AlphaFoldDB" id="A0A560JPS5"/>
<evidence type="ECO:0000256" key="4">
    <source>
        <dbReference type="PROSITE-ProRule" id="PRU00433"/>
    </source>
</evidence>
<dbReference type="GO" id="GO:0046872">
    <property type="term" value="F:metal ion binding"/>
    <property type="evidence" value="ECO:0007669"/>
    <property type="project" value="UniProtKB-KW"/>
</dbReference>
<evidence type="ECO:0000256" key="5">
    <source>
        <dbReference type="SAM" id="SignalP"/>
    </source>
</evidence>
<dbReference type="RefSeq" id="WP_080136323.1">
    <property type="nucleotide sequence ID" value="NZ_LWIG01000012.1"/>
</dbReference>
<evidence type="ECO:0000256" key="3">
    <source>
        <dbReference type="ARBA" id="ARBA00023004"/>
    </source>
</evidence>
<keyword evidence="8" id="KW-1185">Reference proteome</keyword>
<dbReference type="SUPFAM" id="SSF46626">
    <property type="entry name" value="Cytochrome c"/>
    <property type="match status" value="1"/>
</dbReference>
<dbReference type="GO" id="GO:0009055">
    <property type="term" value="F:electron transfer activity"/>
    <property type="evidence" value="ECO:0007669"/>
    <property type="project" value="InterPro"/>
</dbReference>
<name>A0A560JPS5_9BRAD</name>
<keyword evidence="3 4" id="KW-0408">Iron</keyword>
<dbReference type="Gene3D" id="1.10.760.10">
    <property type="entry name" value="Cytochrome c-like domain"/>
    <property type="match status" value="1"/>
</dbReference>
<reference evidence="7 8" key="1">
    <citation type="submission" date="2019-06" db="EMBL/GenBank/DDBJ databases">
        <title>Genomic Encyclopedia of Type Strains, Phase IV (KMG-V): Genome sequencing to study the core and pangenomes of soil and plant-associated prokaryotes.</title>
        <authorList>
            <person name="Whitman W."/>
        </authorList>
    </citation>
    <scope>NUCLEOTIDE SEQUENCE [LARGE SCALE GENOMIC DNA]</scope>
    <source>
        <strain evidence="7 8">BR 10556</strain>
    </source>
</reference>
<dbReference type="Pfam" id="PF13442">
    <property type="entry name" value="Cytochrome_CBB3"/>
    <property type="match status" value="1"/>
</dbReference>
<feature type="signal peptide" evidence="5">
    <location>
        <begin position="1"/>
        <end position="25"/>
    </location>
</feature>
<feature type="chain" id="PRO_5022919819" evidence="5">
    <location>
        <begin position="26"/>
        <end position="106"/>
    </location>
</feature>
<evidence type="ECO:0000313" key="8">
    <source>
        <dbReference type="Proteomes" id="UP000315914"/>
    </source>
</evidence>
<dbReference type="OrthoDB" id="7873796at2"/>
<evidence type="ECO:0000259" key="6">
    <source>
        <dbReference type="PROSITE" id="PS51007"/>
    </source>
</evidence>
<evidence type="ECO:0000256" key="1">
    <source>
        <dbReference type="ARBA" id="ARBA00022617"/>
    </source>
</evidence>